<dbReference type="HAMAP" id="MF_01866">
    <property type="entry name" value="UPF0745"/>
    <property type="match status" value="1"/>
</dbReference>
<dbReference type="InterPro" id="IPR027354">
    <property type="entry name" value="YcgL_dom"/>
</dbReference>
<feature type="domain" description="YcgL" evidence="2">
    <location>
        <begin position="1"/>
        <end position="85"/>
    </location>
</feature>
<evidence type="ECO:0000313" key="3">
    <source>
        <dbReference type="EMBL" id="GGA93706.1"/>
    </source>
</evidence>
<dbReference type="InterPro" id="IPR038068">
    <property type="entry name" value="YcgL-like_sf"/>
</dbReference>
<proteinExistence type="inferred from homology"/>
<name>A0ABQ1HYG3_9ALTE</name>
<dbReference type="PANTHER" id="PTHR38109">
    <property type="entry name" value="PROTEIN YCGL"/>
    <property type="match status" value="1"/>
</dbReference>
<sequence>MFCAVYKSLKKQQTYLYIEKKDDFTKVPSSLLDLMGAKELVMVVPKRPTKDFARVEITALEKAFAEQGYYLQLPPPPENYLKQHLAAQAKAKQQ</sequence>
<dbReference type="Pfam" id="PF05166">
    <property type="entry name" value="YcgL"/>
    <property type="match status" value="1"/>
</dbReference>
<dbReference type="Gene3D" id="3.10.510.20">
    <property type="entry name" value="YcgL domain"/>
    <property type="match status" value="1"/>
</dbReference>
<dbReference type="PROSITE" id="PS51648">
    <property type="entry name" value="YCGL"/>
    <property type="match status" value="1"/>
</dbReference>
<keyword evidence="4" id="KW-1185">Reference proteome</keyword>
<evidence type="ECO:0000313" key="4">
    <source>
        <dbReference type="Proteomes" id="UP000651977"/>
    </source>
</evidence>
<dbReference type="EMBL" id="BMDY01000001">
    <property type="protein sequence ID" value="GGA93706.1"/>
    <property type="molecule type" value="Genomic_DNA"/>
</dbReference>
<gene>
    <name evidence="3" type="ORF">GCM10007414_03010</name>
</gene>
<protein>
    <recommendedName>
        <fullName evidence="1">YcgL domain-containing protein GCM10007414_03010</fullName>
    </recommendedName>
</protein>
<dbReference type="PANTHER" id="PTHR38109:SF1">
    <property type="entry name" value="PROTEIN YCGL"/>
    <property type="match status" value="1"/>
</dbReference>
<comment type="caution">
    <text evidence="3">The sequence shown here is derived from an EMBL/GenBank/DDBJ whole genome shotgun (WGS) entry which is preliminary data.</text>
</comment>
<evidence type="ECO:0000259" key="2">
    <source>
        <dbReference type="PROSITE" id="PS51648"/>
    </source>
</evidence>
<dbReference type="RefSeq" id="WP_055731899.1">
    <property type="nucleotide sequence ID" value="NZ_BMDY01000001.1"/>
</dbReference>
<dbReference type="Proteomes" id="UP000651977">
    <property type="component" value="Unassembled WGS sequence"/>
</dbReference>
<reference evidence="4" key="1">
    <citation type="journal article" date="2019" name="Int. J. Syst. Evol. Microbiol.">
        <title>The Global Catalogue of Microorganisms (GCM) 10K type strain sequencing project: providing services to taxonomists for standard genome sequencing and annotation.</title>
        <authorList>
            <consortium name="The Broad Institute Genomics Platform"/>
            <consortium name="The Broad Institute Genome Sequencing Center for Infectious Disease"/>
            <person name="Wu L."/>
            <person name="Ma J."/>
        </authorList>
    </citation>
    <scope>NUCLEOTIDE SEQUENCE [LARGE SCALE GENOMIC DNA]</scope>
    <source>
        <strain evidence="4">CGMCC 1.10131</strain>
    </source>
</reference>
<organism evidence="3 4">
    <name type="scientific">Agarivorans gilvus</name>
    <dbReference type="NCBI Taxonomy" id="680279"/>
    <lineage>
        <taxon>Bacteria</taxon>
        <taxon>Pseudomonadati</taxon>
        <taxon>Pseudomonadota</taxon>
        <taxon>Gammaproteobacteria</taxon>
        <taxon>Alteromonadales</taxon>
        <taxon>Alteromonadaceae</taxon>
        <taxon>Agarivorans</taxon>
    </lineage>
</organism>
<accession>A0ABQ1HYG3</accession>
<dbReference type="SUPFAM" id="SSF160191">
    <property type="entry name" value="YcgL-like"/>
    <property type="match status" value="1"/>
</dbReference>
<evidence type="ECO:0000256" key="1">
    <source>
        <dbReference type="HAMAP-Rule" id="MF_01866"/>
    </source>
</evidence>